<proteinExistence type="predicted"/>
<protein>
    <submittedName>
        <fullName evidence="2">Uncharacterized protein</fullName>
    </submittedName>
</protein>
<feature type="region of interest" description="Disordered" evidence="1">
    <location>
        <begin position="239"/>
        <end position="274"/>
    </location>
</feature>
<keyword evidence="3" id="KW-1185">Reference proteome</keyword>
<feature type="compositionally biased region" description="Basic and acidic residues" evidence="1">
    <location>
        <begin position="556"/>
        <end position="571"/>
    </location>
</feature>
<name>A0A4S4LSU4_9AGAM</name>
<evidence type="ECO:0000313" key="2">
    <source>
        <dbReference type="EMBL" id="THH15067.1"/>
    </source>
</evidence>
<dbReference type="EMBL" id="SGPL01000232">
    <property type="protein sequence ID" value="THH15067.1"/>
    <property type="molecule type" value="Genomic_DNA"/>
</dbReference>
<feature type="compositionally biased region" description="Low complexity" evidence="1">
    <location>
        <begin position="180"/>
        <end position="193"/>
    </location>
</feature>
<feature type="region of interest" description="Disordered" evidence="1">
    <location>
        <begin position="134"/>
        <end position="193"/>
    </location>
</feature>
<dbReference type="AlphaFoldDB" id="A0A4S4LSU4"/>
<accession>A0A4S4LSU4</accession>
<evidence type="ECO:0000313" key="3">
    <source>
        <dbReference type="Proteomes" id="UP000310158"/>
    </source>
</evidence>
<sequence length="571" mass="63236">MKKPLGASSCADVAFTGMLFDRQYLANSTCLCSATWTTLTLQMSSNSVTPHRPTPDFLSFRIARTGSDFDMVSFRRMSCEDVDGEKTPLVLDETTNDRLVFRGERFQDTEEDTKWTETITPLTEYFLTTLLDEDYGESTKPGENDGNHNAQNSLTGDESFQNRTRSASPLDSHEDRDLYSRLTRPSPSLSSSLSIQSGLAQMITNLQEDQQACFLVPESEFGDELELLRGEFMASLKEEDDHVARSNEENDSVVENRDDEHTYATEGDSVNSGMVVGPSDVADTGAALQYLDKPLPDVPQDVHDEPVSDSSAGQELKESYPVNVSLIEPTFLFDANENGRKRVKKREATVVDMSPRHIITDLHHEQQWSEKGIDAFALSPNAPCEDDAAVIDISSSKVLLSLAQAQAIFGHGQPIDIPSFPNYVTRQMETAPKVRPSLIPLEEAQVLFKHAESFDLPSHSSAFLDISQASMSEVSGSNETEIPIDSLSLEQLPTVMIPSLITLEEAKRRFANVHPLDCASGGKSDPQPQTQMESITPCVTVSRSASGRRMLKKKKTGDLRLWPKRDVKKEA</sequence>
<organism evidence="2 3">
    <name type="scientific">Bondarzewia mesenterica</name>
    <dbReference type="NCBI Taxonomy" id="1095465"/>
    <lineage>
        <taxon>Eukaryota</taxon>
        <taxon>Fungi</taxon>
        <taxon>Dikarya</taxon>
        <taxon>Basidiomycota</taxon>
        <taxon>Agaricomycotina</taxon>
        <taxon>Agaricomycetes</taxon>
        <taxon>Russulales</taxon>
        <taxon>Bondarzewiaceae</taxon>
        <taxon>Bondarzewia</taxon>
    </lineage>
</organism>
<evidence type="ECO:0000256" key="1">
    <source>
        <dbReference type="SAM" id="MobiDB-lite"/>
    </source>
</evidence>
<dbReference type="Proteomes" id="UP000310158">
    <property type="component" value="Unassembled WGS sequence"/>
</dbReference>
<feature type="compositionally biased region" description="Basic and acidic residues" evidence="1">
    <location>
        <begin position="239"/>
        <end position="263"/>
    </location>
</feature>
<feature type="region of interest" description="Disordered" evidence="1">
    <location>
        <begin position="543"/>
        <end position="571"/>
    </location>
</feature>
<comment type="caution">
    <text evidence="2">The sequence shown here is derived from an EMBL/GenBank/DDBJ whole genome shotgun (WGS) entry which is preliminary data.</text>
</comment>
<reference evidence="2 3" key="1">
    <citation type="submission" date="2019-02" db="EMBL/GenBank/DDBJ databases">
        <title>Genome sequencing of the rare red list fungi Bondarzewia mesenterica.</title>
        <authorList>
            <person name="Buettner E."/>
            <person name="Kellner H."/>
        </authorList>
    </citation>
    <scope>NUCLEOTIDE SEQUENCE [LARGE SCALE GENOMIC DNA]</scope>
    <source>
        <strain evidence="2 3">DSM 108281</strain>
    </source>
</reference>
<gene>
    <name evidence="2" type="ORF">EW146_g5358</name>
</gene>
<feature type="compositionally biased region" description="Polar residues" evidence="1">
    <location>
        <begin position="147"/>
        <end position="169"/>
    </location>
</feature>